<keyword evidence="5" id="KW-1185">Reference proteome</keyword>
<gene>
    <name evidence="4" type="ORF">S40285_08307</name>
</gene>
<dbReference type="GO" id="GO:0005737">
    <property type="term" value="C:cytoplasm"/>
    <property type="evidence" value="ECO:0007669"/>
    <property type="project" value="TreeGrafter"/>
</dbReference>
<name>A0A084QWZ1_STAC4</name>
<dbReference type="Gene3D" id="2.115.10.20">
    <property type="entry name" value="Glycosyl hydrolase domain, family 43"/>
    <property type="match status" value="1"/>
</dbReference>
<dbReference type="EMBL" id="KL659848">
    <property type="protein sequence ID" value="KFA68476.1"/>
    <property type="molecule type" value="Genomic_DNA"/>
</dbReference>
<dbReference type="GO" id="GO:0005987">
    <property type="term" value="P:sucrose catabolic process"/>
    <property type="evidence" value="ECO:0007669"/>
    <property type="project" value="TreeGrafter"/>
</dbReference>
<keyword evidence="2" id="KW-0326">Glycosidase</keyword>
<dbReference type="OrthoDB" id="202537at2759"/>
<dbReference type="GO" id="GO:0004575">
    <property type="term" value="F:sucrose alpha-glucosidase activity"/>
    <property type="evidence" value="ECO:0007669"/>
    <property type="project" value="TreeGrafter"/>
</dbReference>
<evidence type="ECO:0000313" key="4">
    <source>
        <dbReference type="EMBL" id="KFA68476.1"/>
    </source>
</evidence>
<evidence type="ECO:0000256" key="2">
    <source>
        <dbReference type="ARBA" id="ARBA00023295"/>
    </source>
</evidence>
<dbReference type="PANTHER" id="PTHR42800">
    <property type="entry name" value="EXOINULINASE INUD (AFU_ORTHOLOGUE AFUA_5G00480)"/>
    <property type="match status" value="1"/>
</dbReference>
<proteinExistence type="predicted"/>
<accession>A0A084QWZ1</accession>
<evidence type="ECO:0000259" key="3">
    <source>
        <dbReference type="Pfam" id="PF08244"/>
    </source>
</evidence>
<dbReference type="HOGENOM" id="CLU_957043_0_0_1"/>
<dbReference type="Pfam" id="PF08244">
    <property type="entry name" value="Glyco_hydro_32C"/>
    <property type="match status" value="1"/>
</dbReference>
<dbReference type="SUPFAM" id="SSF49899">
    <property type="entry name" value="Concanavalin A-like lectins/glucanases"/>
    <property type="match status" value="1"/>
</dbReference>
<reference evidence="4 5" key="1">
    <citation type="journal article" date="2014" name="BMC Genomics">
        <title>Comparative genome sequencing reveals chemotype-specific gene clusters in the toxigenic black mold Stachybotrys.</title>
        <authorList>
            <person name="Semeiks J."/>
            <person name="Borek D."/>
            <person name="Otwinowski Z."/>
            <person name="Grishin N.V."/>
        </authorList>
    </citation>
    <scope>NUCLEOTIDE SEQUENCE [LARGE SCALE GENOMIC DNA]</scope>
    <source>
        <strain evidence="4 5">IBT 40285</strain>
    </source>
</reference>
<feature type="domain" description="Glycosyl hydrolase family 32 C-terminal" evidence="3">
    <location>
        <begin position="141"/>
        <end position="284"/>
    </location>
</feature>
<dbReference type="STRING" id="1283841.A0A084QWZ1"/>
<dbReference type="InParanoid" id="A0A084QWZ1"/>
<dbReference type="InterPro" id="IPR013320">
    <property type="entry name" value="ConA-like_dom_sf"/>
</dbReference>
<dbReference type="AlphaFoldDB" id="A0A084QWZ1"/>
<dbReference type="Gene3D" id="2.60.120.560">
    <property type="entry name" value="Exo-inulinase, domain 1"/>
    <property type="match status" value="1"/>
</dbReference>
<keyword evidence="1" id="KW-0378">Hydrolase</keyword>
<organism evidence="4 5">
    <name type="scientific">Stachybotrys chlorohalonatus (strain IBT 40285)</name>
    <dbReference type="NCBI Taxonomy" id="1283841"/>
    <lineage>
        <taxon>Eukaryota</taxon>
        <taxon>Fungi</taxon>
        <taxon>Dikarya</taxon>
        <taxon>Ascomycota</taxon>
        <taxon>Pezizomycotina</taxon>
        <taxon>Sordariomycetes</taxon>
        <taxon>Hypocreomycetidae</taxon>
        <taxon>Hypocreales</taxon>
        <taxon>Stachybotryaceae</taxon>
        <taxon>Stachybotrys</taxon>
    </lineage>
</organism>
<sequence length="291" mass="32400">MGSEGGHERPWVKPYLDARPKTLPKRTTRYCLWLSGSLVKNKALVDKGNEVTMAHDMGGIVDHGCFYAANTFFDPRLEGVIGALHSALDDIGSIRAEKCSETRTFTVETLGIRPIPELTRLRPSRPIVLDLIALPNVKDTNYLTPARGVSWEVEAGISIRDGCDAVGLFIRHNEDYKTHTRIEFLPASEEIVVVREASNSAPDINKCDERGPFTLFRSQNGGNDEVESLQLRIFCDNDLVEIYANDRFALSTTIYQDNREALLISLFATGSSESAVFQKVKIWSGMDGIFT</sequence>
<dbReference type="InterPro" id="IPR013189">
    <property type="entry name" value="Glyco_hydro_32_C"/>
</dbReference>
<evidence type="ECO:0000313" key="5">
    <source>
        <dbReference type="Proteomes" id="UP000028524"/>
    </source>
</evidence>
<evidence type="ECO:0000256" key="1">
    <source>
        <dbReference type="ARBA" id="ARBA00022801"/>
    </source>
</evidence>
<protein>
    <recommendedName>
        <fullName evidence="3">Glycosyl hydrolase family 32 C-terminal domain-containing protein</fullName>
    </recommendedName>
</protein>
<dbReference type="Proteomes" id="UP000028524">
    <property type="component" value="Unassembled WGS sequence"/>
</dbReference>
<dbReference type="PANTHER" id="PTHR42800:SF3">
    <property type="entry name" value="GLYCOSYL HYDROLASE FAMILY 32 N-TERMINAL DOMAIN-CONTAINING PROTEIN"/>
    <property type="match status" value="1"/>
</dbReference>
<dbReference type="InterPro" id="IPR023296">
    <property type="entry name" value="Glyco_hydro_beta-prop_sf"/>
</dbReference>